<dbReference type="EMBL" id="JQ031551">
    <property type="protein sequence ID" value="AEY78180.1"/>
    <property type="molecule type" value="Genomic_DNA"/>
</dbReference>
<evidence type="ECO:0008006" key="2">
    <source>
        <dbReference type="Google" id="ProtNLM"/>
    </source>
</evidence>
<dbReference type="RefSeq" id="WP_014343782.1">
    <property type="nucleotide sequence ID" value="NC_016853.1"/>
</dbReference>
<dbReference type="Gene3D" id="3.40.50.300">
    <property type="entry name" value="P-loop containing nucleotide triphosphate hydrolases"/>
    <property type="match status" value="1"/>
</dbReference>
<sequence>MKLFSGSQDDFDYFIVPTINKPKQLTDTQSTINELHELDIDPECIKVVFNMVDIDDNMKRVFADLIDDCDHMATINTKAIIYENELFTRLKSESKSIAELINDDTDYKTQIQATDNRITRRELSHKLGTKRLAIGVSKQLDNTFKVLFGKKA</sequence>
<protein>
    <recommendedName>
        <fullName evidence="2">StbB</fullName>
    </recommendedName>
</protein>
<proteinExistence type="predicted"/>
<keyword evidence="1" id="KW-0614">Plasmid</keyword>
<accession>H2ES13</accession>
<organism evidence="1">
    <name type="scientific">Aliivibrio fischeri</name>
    <name type="common">Vibrio fischeri</name>
    <dbReference type="NCBI Taxonomy" id="668"/>
    <lineage>
        <taxon>Bacteria</taxon>
        <taxon>Pseudomonadati</taxon>
        <taxon>Pseudomonadota</taxon>
        <taxon>Gammaproteobacteria</taxon>
        <taxon>Vibrionales</taxon>
        <taxon>Vibrionaceae</taxon>
        <taxon>Aliivibrio</taxon>
    </lineage>
</organism>
<geneLocation type="plasmid" evidence="1">
    <name>pES657-44</name>
</geneLocation>
<evidence type="ECO:0000313" key="1">
    <source>
        <dbReference type="EMBL" id="AEY78180.1"/>
    </source>
</evidence>
<dbReference type="AlphaFoldDB" id="H2ES13"/>
<dbReference type="InterPro" id="IPR027417">
    <property type="entry name" value="P-loop_NTPase"/>
</dbReference>
<name>H2ES13_ALIFS</name>
<reference evidence="1" key="1">
    <citation type="submission" date="2011-11" db="EMBL/GenBank/DDBJ databases">
        <authorList>
            <person name="Summers A.O."/>
            <person name="Wireman J."/>
            <person name="Williams L.E."/>
        </authorList>
    </citation>
    <scope>NUCLEOTIDE SEQUENCE</scope>
    <source>
        <strain evidence="1">ES657</strain>
        <plasmid evidence="1">pES657-44</plasmid>
    </source>
</reference>